<organism evidence="2 3">
    <name type="scientific">Trichoderma gamsii</name>
    <dbReference type="NCBI Taxonomy" id="398673"/>
    <lineage>
        <taxon>Eukaryota</taxon>
        <taxon>Fungi</taxon>
        <taxon>Dikarya</taxon>
        <taxon>Ascomycota</taxon>
        <taxon>Pezizomycotina</taxon>
        <taxon>Sordariomycetes</taxon>
        <taxon>Hypocreomycetidae</taxon>
        <taxon>Hypocreales</taxon>
        <taxon>Hypocreaceae</taxon>
        <taxon>Trichoderma</taxon>
    </lineage>
</organism>
<protein>
    <submittedName>
        <fullName evidence="2">Uncharacterized protein</fullName>
    </submittedName>
</protein>
<dbReference type="Proteomes" id="UP000054821">
    <property type="component" value="Unassembled WGS sequence"/>
</dbReference>
<keyword evidence="1" id="KW-0472">Membrane</keyword>
<sequence length="654" mass="71407">MLPKWATHPAGGTMAIMLLFGAAFAIGHHFFYQSLSGNPPPNVVYFRSFAGGLTGQQFNLAVGSVFAFLVNSALGVAIHTAANQALWVAIRTKPSKLGVIDNLATATTNIWNVFDFRLWKSSPIRMTLITIFWILSVAFFITPATLNIKWSMTTSVSMTRVPQVDFTSLNFAEIQLEQSTSPDYRYYNPQYPVLQVVAESTAGGRILPISSPHQNATWVLNFPGPALSCKSLDNSSALYDNITNNILVTMSVGPREDQVRACAYSFGYISWVPEAEYGGSDINSLPFPGMSLSTNNTPYGPPSRGVGPIYASPAREPLTLFIAALPSMHFSNVDQHACTDYNSTSFSQSALDQVANMTITKCMMYNTSYVANFTYIDNIQSIELTTQGSFNNIIGQPGVAGANLVSYPEAGSDKISYNVSLVETFAYQAIMDAFGRMFVGTIAYDVSQQKQIIDTQMAMTPLLNTKEFNFIRPLSEKFSLQELLNGANGLWNGVSVEQAPNSTIPMAGVIEELFRNATISLISNPLFQPNYSSPYAPPDIDVAVTTYGLVYLYAARTLLLAYAIALGMTLLSILLGAISIYHNGGSSYTTKISTILRAAYCIDFSEPIRPEDTDGKDPTPRYIKKLTISFPPVGTAVRYNKAAQSSEGEQLQQI</sequence>
<reference evidence="2 3" key="1">
    <citation type="journal article" date="2016" name="Genome Announc.">
        <title>Draft Whole-Genome Sequence of Trichoderma gamsii T6085, a Promising Biocontrol Agent of Fusarium Head Blight on Wheat.</title>
        <authorList>
            <person name="Baroncelli R."/>
            <person name="Zapparata A."/>
            <person name="Piaggeschi G."/>
            <person name="Sarrocco S."/>
            <person name="Vannacci G."/>
        </authorList>
    </citation>
    <scope>NUCLEOTIDE SEQUENCE [LARGE SCALE GENOMIC DNA]</scope>
    <source>
        <strain evidence="2 3">T6085</strain>
    </source>
</reference>
<evidence type="ECO:0000256" key="1">
    <source>
        <dbReference type="SAM" id="Phobius"/>
    </source>
</evidence>
<dbReference type="PANTHER" id="PTHR35041:SF6">
    <property type="entry name" value="FORMYLMETHIONINE DEFORMYLASE-LIKE PROTEIN-RELATED"/>
    <property type="match status" value="1"/>
</dbReference>
<dbReference type="AlphaFoldDB" id="A0A2P4ZHB9"/>
<dbReference type="RefSeq" id="XP_024405154.1">
    <property type="nucleotide sequence ID" value="XM_024550066.1"/>
</dbReference>
<evidence type="ECO:0000313" key="3">
    <source>
        <dbReference type="Proteomes" id="UP000054821"/>
    </source>
</evidence>
<feature type="transmembrane region" description="Helical" evidence="1">
    <location>
        <begin position="65"/>
        <end position="90"/>
    </location>
</feature>
<feature type="transmembrane region" description="Helical" evidence="1">
    <location>
        <begin position="559"/>
        <end position="581"/>
    </location>
</feature>
<proteinExistence type="predicted"/>
<dbReference type="STRING" id="398673.A0A2P4ZHB9"/>
<dbReference type="EMBL" id="JPDN02000027">
    <property type="protein sequence ID" value="PON23682.1"/>
    <property type="molecule type" value="Genomic_DNA"/>
</dbReference>
<gene>
    <name evidence="2" type="ORF">TGAM01_v207329</name>
</gene>
<comment type="caution">
    <text evidence="2">The sequence shown here is derived from an EMBL/GenBank/DDBJ whole genome shotgun (WGS) entry which is preliminary data.</text>
</comment>
<evidence type="ECO:0000313" key="2">
    <source>
        <dbReference type="EMBL" id="PON23682.1"/>
    </source>
</evidence>
<keyword evidence="1" id="KW-1133">Transmembrane helix</keyword>
<keyword evidence="1" id="KW-0812">Transmembrane</keyword>
<keyword evidence="3" id="KW-1185">Reference proteome</keyword>
<feature type="transmembrane region" description="Helical" evidence="1">
    <location>
        <begin position="12"/>
        <end position="32"/>
    </location>
</feature>
<feature type="transmembrane region" description="Helical" evidence="1">
    <location>
        <begin position="126"/>
        <end position="146"/>
    </location>
</feature>
<accession>A0A2P4ZHB9</accession>
<name>A0A2P4ZHB9_9HYPO</name>
<dbReference type="GeneID" id="29987676"/>
<dbReference type="PANTHER" id="PTHR35041">
    <property type="entry name" value="MEDIATOR OF RNA POLYMERASE II TRANSCRIPTION SUBUNIT 1"/>
    <property type="match status" value="1"/>
</dbReference>